<dbReference type="Gene3D" id="3.40.50.300">
    <property type="entry name" value="P-loop containing nucleotide triphosphate hydrolases"/>
    <property type="match status" value="1"/>
</dbReference>
<keyword evidence="5" id="KW-0804">Transcription</keyword>
<dbReference type="SUPFAM" id="SSF46689">
    <property type="entry name" value="Homeodomain-like"/>
    <property type="match status" value="1"/>
</dbReference>
<dbReference type="PRINTS" id="PR01590">
    <property type="entry name" value="HTHFIS"/>
</dbReference>
<organism evidence="9 10">
    <name type="scientific">Mixta tenebrionis</name>
    <dbReference type="NCBI Taxonomy" id="2562439"/>
    <lineage>
        <taxon>Bacteria</taxon>
        <taxon>Pseudomonadati</taxon>
        <taxon>Pseudomonadota</taxon>
        <taxon>Gammaproteobacteria</taxon>
        <taxon>Enterobacterales</taxon>
        <taxon>Erwiniaceae</taxon>
        <taxon>Mixta</taxon>
    </lineage>
</organism>
<dbReference type="Proteomes" id="UP000319523">
    <property type="component" value="Unassembled WGS sequence"/>
</dbReference>
<dbReference type="GO" id="GO:0043565">
    <property type="term" value="F:sequence-specific DNA binding"/>
    <property type="evidence" value="ECO:0007669"/>
    <property type="project" value="InterPro"/>
</dbReference>
<evidence type="ECO:0000256" key="3">
    <source>
        <dbReference type="ARBA" id="ARBA00023015"/>
    </source>
</evidence>
<gene>
    <name evidence="9" type="ORF">FKM52_03995</name>
</gene>
<evidence type="ECO:0000259" key="6">
    <source>
        <dbReference type="PROSITE" id="PS50045"/>
    </source>
</evidence>
<dbReference type="Pfam" id="PF02954">
    <property type="entry name" value="HTH_8"/>
    <property type="match status" value="1"/>
</dbReference>
<dbReference type="Pfam" id="PF08448">
    <property type="entry name" value="PAS_4"/>
    <property type="match status" value="1"/>
</dbReference>
<dbReference type="GO" id="GO:0005524">
    <property type="term" value="F:ATP binding"/>
    <property type="evidence" value="ECO:0007669"/>
    <property type="project" value="UniProtKB-KW"/>
</dbReference>
<dbReference type="InterPro" id="IPR027417">
    <property type="entry name" value="P-loop_NTPase"/>
</dbReference>
<dbReference type="FunFam" id="3.40.50.300:FF:000006">
    <property type="entry name" value="DNA-binding transcriptional regulator NtrC"/>
    <property type="match status" value="1"/>
</dbReference>
<comment type="caution">
    <text evidence="9">The sequence shown here is derived from an EMBL/GenBank/DDBJ whole genome shotgun (WGS) entry which is preliminary data.</text>
</comment>
<dbReference type="InterPro" id="IPR058031">
    <property type="entry name" value="AAA_lid_NorR"/>
</dbReference>
<sequence>MASTNRELAAALKMFSRFFDLIHQPLAVINERGEYVYYNQESADLDGYTIERAMGKHLLDVYPTMKESQSTMLSSLKNGEEFIGHYQIYYNARGQAVDYQHSTAPLYSSRGEMVGVIEIGRDMSGVRRLQQQVVELNSLLYADRHEKHHAIVTENPEMLSNIEKGKRMAASAIPVTIVGETGTGKELFSRLIHQYSPRADKPFIALNCGALPPTLIESTLFGSVRGAFTGAENSQGYLELANGGTLFLDELNAMPMEMQSKLLRFLQDKTFWKLGGQQQQRSDVRIVAAMNEAPFELIQKGRLRADLFYRLSVGMLTLPPLSKRPQDIPLLANYFIDKYRNDVPQEIYGLSEKARLALVNHPWPGNVRMLENAIVRSMVMQEEDGPLKTIVFEEDSGFDLRADEPAAGGPPASAIYEAKGSLEARVAQYEKSLIEAALDSYQGNIAAAARSLNISRTTLQYKVRKYGIRFGVKHG</sequence>
<evidence type="ECO:0000313" key="10">
    <source>
        <dbReference type="Proteomes" id="UP000319523"/>
    </source>
</evidence>
<dbReference type="InterPro" id="IPR025943">
    <property type="entry name" value="Sigma_54_int_dom_ATP-bd_2"/>
</dbReference>
<evidence type="ECO:0000256" key="5">
    <source>
        <dbReference type="ARBA" id="ARBA00023163"/>
    </source>
</evidence>
<proteinExistence type="predicted"/>
<dbReference type="Gene3D" id="3.30.450.20">
    <property type="entry name" value="PAS domain"/>
    <property type="match status" value="1"/>
</dbReference>
<dbReference type="InterPro" id="IPR000014">
    <property type="entry name" value="PAS"/>
</dbReference>
<dbReference type="AlphaFoldDB" id="A0A506VDX3"/>
<dbReference type="PANTHER" id="PTHR32071">
    <property type="entry name" value="TRANSCRIPTIONAL REGULATORY PROTEIN"/>
    <property type="match status" value="1"/>
</dbReference>
<dbReference type="PROSITE" id="PS00676">
    <property type="entry name" value="SIGMA54_INTERACT_2"/>
    <property type="match status" value="1"/>
</dbReference>
<dbReference type="CDD" id="cd00009">
    <property type="entry name" value="AAA"/>
    <property type="match status" value="1"/>
</dbReference>
<dbReference type="OrthoDB" id="9804019at2"/>
<evidence type="ECO:0000256" key="2">
    <source>
        <dbReference type="ARBA" id="ARBA00022840"/>
    </source>
</evidence>
<evidence type="ECO:0000256" key="4">
    <source>
        <dbReference type="ARBA" id="ARBA00023125"/>
    </source>
</evidence>
<dbReference type="InterPro" id="IPR002197">
    <property type="entry name" value="HTH_Fis"/>
</dbReference>
<dbReference type="RefSeq" id="WP_141174903.1">
    <property type="nucleotide sequence ID" value="NZ_JBHUFX010000032.1"/>
</dbReference>
<dbReference type="CDD" id="cd00130">
    <property type="entry name" value="PAS"/>
    <property type="match status" value="1"/>
</dbReference>
<dbReference type="Pfam" id="PF00158">
    <property type="entry name" value="Sigma54_activat"/>
    <property type="match status" value="1"/>
</dbReference>
<dbReference type="SUPFAM" id="SSF55785">
    <property type="entry name" value="PYP-like sensor domain (PAS domain)"/>
    <property type="match status" value="1"/>
</dbReference>
<dbReference type="PANTHER" id="PTHR32071:SF112">
    <property type="entry name" value="REGULATORY PROTEIN"/>
    <property type="match status" value="1"/>
</dbReference>
<accession>A0A506VDX3</accession>
<dbReference type="InterPro" id="IPR009057">
    <property type="entry name" value="Homeodomain-like_sf"/>
</dbReference>
<dbReference type="NCBIfam" id="TIGR00229">
    <property type="entry name" value="sensory_box"/>
    <property type="match status" value="1"/>
</dbReference>
<reference evidence="9 10" key="1">
    <citation type="submission" date="2019-06" db="EMBL/GenBank/DDBJ databases">
        <authorList>
            <person name="Yang Y."/>
        </authorList>
    </citation>
    <scope>NUCLEOTIDE SEQUENCE [LARGE SCALE GENOMIC DNA]</scope>
    <source>
        <strain evidence="9 10">BIT-26</strain>
    </source>
</reference>
<keyword evidence="4" id="KW-0238">DNA-binding</keyword>
<dbReference type="PROSITE" id="PS50113">
    <property type="entry name" value="PAC"/>
    <property type="match status" value="1"/>
</dbReference>
<dbReference type="EMBL" id="VHQI01000002">
    <property type="protein sequence ID" value="TPW43712.1"/>
    <property type="molecule type" value="Genomic_DNA"/>
</dbReference>
<keyword evidence="1" id="KW-0547">Nucleotide-binding</keyword>
<dbReference type="InterPro" id="IPR013656">
    <property type="entry name" value="PAS_4"/>
</dbReference>
<feature type="domain" description="PAS" evidence="7">
    <location>
        <begin position="11"/>
        <end position="59"/>
    </location>
</feature>
<evidence type="ECO:0000256" key="1">
    <source>
        <dbReference type="ARBA" id="ARBA00022741"/>
    </source>
</evidence>
<dbReference type="InterPro" id="IPR000700">
    <property type="entry name" value="PAS-assoc_C"/>
</dbReference>
<evidence type="ECO:0000259" key="7">
    <source>
        <dbReference type="PROSITE" id="PS50112"/>
    </source>
</evidence>
<dbReference type="InterPro" id="IPR002078">
    <property type="entry name" value="Sigma_54_int"/>
</dbReference>
<dbReference type="Gene3D" id="1.10.8.60">
    <property type="match status" value="1"/>
</dbReference>
<keyword evidence="10" id="KW-1185">Reference proteome</keyword>
<dbReference type="SUPFAM" id="SSF52540">
    <property type="entry name" value="P-loop containing nucleoside triphosphate hydrolases"/>
    <property type="match status" value="1"/>
</dbReference>
<dbReference type="Pfam" id="PF25601">
    <property type="entry name" value="AAA_lid_14"/>
    <property type="match status" value="1"/>
</dbReference>
<dbReference type="GO" id="GO:0006355">
    <property type="term" value="P:regulation of DNA-templated transcription"/>
    <property type="evidence" value="ECO:0007669"/>
    <property type="project" value="InterPro"/>
</dbReference>
<feature type="domain" description="PAC" evidence="8">
    <location>
        <begin position="82"/>
        <end position="135"/>
    </location>
</feature>
<name>A0A506VDX3_9GAMM</name>
<dbReference type="PROSITE" id="PS50045">
    <property type="entry name" value="SIGMA54_INTERACT_4"/>
    <property type="match status" value="1"/>
</dbReference>
<dbReference type="SMART" id="SM00382">
    <property type="entry name" value="AAA"/>
    <property type="match status" value="1"/>
</dbReference>
<dbReference type="InterPro" id="IPR035965">
    <property type="entry name" value="PAS-like_dom_sf"/>
</dbReference>
<protein>
    <submittedName>
        <fullName evidence="9">Sigma-54-dependent transcriptional regulator</fullName>
    </submittedName>
</protein>
<keyword evidence="2" id="KW-0067">ATP-binding</keyword>
<keyword evidence="3" id="KW-0805">Transcription regulation</keyword>
<feature type="domain" description="Sigma-54 factor interaction" evidence="6">
    <location>
        <begin position="151"/>
        <end position="379"/>
    </location>
</feature>
<dbReference type="InterPro" id="IPR003593">
    <property type="entry name" value="AAA+_ATPase"/>
</dbReference>
<evidence type="ECO:0000259" key="8">
    <source>
        <dbReference type="PROSITE" id="PS50113"/>
    </source>
</evidence>
<dbReference type="Gene3D" id="1.10.10.60">
    <property type="entry name" value="Homeodomain-like"/>
    <property type="match status" value="1"/>
</dbReference>
<evidence type="ECO:0000313" key="9">
    <source>
        <dbReference type="EMBL" id="TPW43712.1"/>
    </source>
</evidence>
<dbReference type="PROSITE" id="PS50112">
    <property type="entry name" value="PAS"/>
    <property type="match status" value="1"/>
</dbReference>